<feature type="region of interest" description="Disordered" evidence="1">
    <location>
        <begin position="293"/>
        <end position="322"/>
    </location>
</feature>
<dbReference type="EMBL" id="CAJVPY010035947">
    <property type="protein sequence ID" value="CAG8801524.1"/>
    <property type="molecule type" value="Genomic_DNA"/>
</dbReference>
<feature type="non-terminal residue" evidence="2">
    <location>
        <position position="1"/>
    </location>
</feature>
<proteinExistence type="predicted"/>
<feature type="non-terminal residue" evidence="2">
    <location>
        <position position="334"/>
    </location>
</feature>
<protein>
    <submittedName>
        <fullName evidence="2">17893_t:CDS:1</fullName>
    </submittedName>
</protein>
<evidence type="ECO:0000313" key="2">
    <source>
        <dbReference type="EMBL" id="CAG8801524.1"/>
    </source>
</evidence>
<dbReference type="AlphaFoldDB" id="A0A9N9K0S2"/>
<keyword evidence="3" id="KW-1185">Reference proteome</keyword>
<sequence length="334" mass="38176">HNLTADSTPEQLRKHAPELNVQLHDWKARNKEQIEALVPDKRKEKLTIEERAKYCAKTGDKWDIFIHSRDIGPKSNDDKEIVASCSWLSLFHNELLKVGVACELIDTYAKDSNVTTASNKIQKKRTERDVANNQLKIPPYFSLEKGLKRIQNIDTTNDSSLQDLADIMMMLCMRPAENKEENNDNPEPRTFLVMEKNPERARTLLIWIQEAIKARKLGDPTFSENGKRNTRAFSEFLKPHKITPKILRKIGGKHACRVHGGPNPTHQHLDLLNRIVLRHKIVRLDARKNYAIDDTESEESDSKPETSDSSKPQIQASSSSQTIEMDLMLAEIDA</sequence>
<feature type="compositionally biased region" description="Low complexity" evidence="1">
    <location>
        <begin position="309"/>
        <end position="321"/>
    </location>
</feature>
<evidence type="ECO:0000313" key="3">
    <source>
        <dbReference type="Proteomes" id="UP000789405"/>
    </source>
</evidence>
<organism evidence="2 3">
    <name type="scientific">Dentiscutata erythropus</name>
    <dbReference type="NCBI Taxonomy" id="1348616"/>
    <lineage>
        <taxon>Eukaryota</taxon>
        <taxon>Fungi</taxon>
        <taxon>Fungi incertae sedis</taxon>
        <taxon>Mucoromycota</taxon>
        <taxon>Glomeromycotina</taxon>
        <taxon>Glomeromycetes</taxon>
        <taxon>Diversisporales</taxon>
        <taxon>Gigasporaceae</taxon>
        <taxon>Dentiscutata</taxon>
    </lineage>
</organism>
<reference evidence="2" key="1">
    <citation type="submission" date="2021-06" db="EMBL/GenBank/DDBJ databases">
        <authorList>
            <person name="Kallberg Y."/>
            <person name="Tangrot J."/>
            <person name="Rosling A."/>
        </authorList>
    </citation>
    <scope>NUCLEOTIDE SEQUENCE</scope>
    <source>
        <strain evidence="2">MA453B</strain>
    </source>
</reference>
<dbReference type="OrthoDB" id="2380285at2759"/>
<comment type="caution">
    <text evidence="2">The sequence shown here is derived from an EMBL/GenBank/DDBJ whole genome shotgun (WGS) entry which is preliminary data.</text>
</comment>
<dbReference type="Proteomes" id="UP000789405">
    <property type="component" value="Unassembled WGS sequence"/>
</dbReference>
<name>A0A9N9K0S2_9GLOM</name>
<evidence type="ECO:0000256" key="1">
    <source>
        <dbReference type="SAM" id="MobiDB-lite"/>
    </source>
</evidence>
<accession>A0A9N9K0S2</accession>
<gene>
    <name evidence="2" type="ORF">DERYTH_LOCUS23471</name>
</gene>